<keyword evidence="11 14" id="KW-0472">Membrane</keyword>
<evidence type="ECO:0000313" key="15">
    <source>
        <dbReference type="EMBL" id="USR92103.1"/>
    </source>
</evidence>
<gene>
    <name evidence="15" type="ORF">NEA10_05105</name>
</gene>
<evidence type="ECO:0000256" key="2">
    <source>
        <dbReference type="ARBA" id="ARBA00004651"/>
    </source>
</evidence>
<keyword evidence="9 14" id="KW-1133">Transmembrane helix</keyword>
<proteinExistence type="inferred from homology"/>
<evidence type="ECO:0000313" key="16">
    <source>
        <dbReference type="Proteomes" id="UP001056708"/>
    </source>
</evidence>
<feature type="transmembrane region" description="Helical" evidence="14">
    <location>
        <begin position="65"/>
        <end position="87"/>
    </location>
</feature>
<evidence type="ECO:0000256" key="7">
    <source>
        <dbReference type="ARBA" id="ARBA00022833"/>
    </source>
</evidence>
<keyword evidence="16" id="KW-1185">Reference proteome</keyword>
<evidence type="ECO:0000256" key="12">
    <source>
        <dbReference type="ARBA" id="ARBA00040080"/>
    </source>
</evidence>
<feature type="transmembrane region" description="Helical" evidence="14">
    <location>
        <begin position="93"/>
        <end position="112"/>
    </location>
</feature>
<evidence type="ECO:0000256" key="9">
    <source>
        <dbReference type="ARBA" id="ARBA00022989"/>
    </source>
</evidence>
<accession>A0ABY5AVG0</accession>
<evidence type="ECO:0000256" key="4">
    <source>
        <dbReference type="ARBA" id="ARBA00022448"/>
    </source>
</evidence>
<name>A0ABY5AVG0_9CYAN</name>
<reference evidence="15" key="1">
    <citation type="submission" date="2022-06" db="EMBL/GenBank/DDBJ databases">
        <title>Genome sequence of Phormidium yuhuli AB48 isolated from an industrial photobioreactor environment.</title>
        <authorList>
            <person name="Qiu Y."/>
            <person name="Noonan A.J.C."/>
            <person name="Dofher K."/>
            <person name="Koch M."/>
            <person name="Kieft B."/>
            <person name="Lin X."/>
            <person name="Ziels R.M."/>
            <person name="Hallam S.J."/>
        </authorList>
    </citation>
    <scope>NUCLEOTIDE SEQUENCE</scope>
    <source>
        <strain evidence="15">AB48</strain>
    </source>
</reference>
<dbReference type="RefSeq" id="WP_252664178.1">
    <property type="nucleotide sequence ID" value="NZ_CP098611.1"/>
</dbReference>
<evidence type="ECO:0000256" key="14">
    <source>
        <dbReference type="SAM" id="Phobius"/>
    </source>
</evidence>
<evidence type="ECO:0000256" key="10">
    <source>
        <dbReference type="ARBA" id="ARBA00023065"/>
    </source>
</evidence>
<dbReference type="Pfam" id="PF00950">
    <property type="entry name" value="ABC-3"/>
    <property type="match status" value="1"/>
</dbReference>
<evidence type="ECO:0000256" key="13">
    <source>
        <dbReference type="RuleBase" id="RU003943"/>
    </source>
</evidence>
<dbReference type="InterPro" id="IPR001626">
    <property type="entry name" value="ABC_TroCD"/>
</dbReference>
<protein>
    <recommendedName>
        <fullName evidence="12">High-affinity zinc uptake system membrane protein ZnuB</fullName>
    </recommendedName>
</protein>
<evidence type="ECO:0000256" key="1">
    <source>
        <dbReference type="ARBA" id="ARBA00002313"/>
    </source>
</evidence>
<keyword evidence="6 13" id="KW-0812">Transmembrane</keyword>
<sequence>MLVTLNEYLAIARGISVSRHRMLFITLLALVVAISIRAIGVLLISAFVVIPACTAQLITGNFTRYLLTSTLIGSLSAVGGMFMSAFWDWPSGPSIVVAQLGLFLIAASMTLARRVIA</sequence>
<keyword evidence="5" id="KW-1003">Cell membrane</keyword>
<evidence type="ECO:0000256" key="8">
    <source>
        <dbReference type="ARBA" id="ARBA00022906"/>
    </source>
</evidence>
<comment type="subcellular location">
    <subcellularLocation>
        <location evidence="2 13">Cell membrane</location>
        <topology evidence="2 13">Multi-pass membrane protein</topology>
    </subcellularLocation>
</comment>
<comment type="function">
    <text evidence="1">Involved in the high-affinity zinc uptake transport system.</text>
</comment>
<evidence type="ECO:0000256" key="5">
    <source>
        <dbReference type="ARBA" id="ARBA00022475"/>
    </source>
</evidence>
<dbReference type="InterPro" id="IPR037294">
    <property type="entry name" value="ABC_BtuC-like"/>
</dbReference>
<evidence type="ECO:0000256" key="3">
    <source>
        <dbReference type="ARBA" id="ARBA00008034"/>
    </source>
</evidence>
<keyword evidence="4 13" id="KW-0813">Transport</keyword>
<keyword evidence="7" id="KW-0862">Zinc</keyword>
<dbReference type="Proteomes" id="UP001056708">
    <property type="component" value="Chromosome"/>
</dbReference>
<feature type="transmembrane region" description="Helical" evidence="14">
    <location>
        <begin position="23"/>
        <end position="53"/>
    </location>
</feature>
<organism evidence="15 16">
    <name type="scientific">Phormidium yuhuli AB48</name>
    <dbReference type="NCBI Taxonomy" id="2940671"/>
    <lineage>
        <taxon>Bacteria</taxon>
        <taxon>Bacillati</taxon>
        <taxon>Cyanobacteriota</taxon>
        <taxon>Cyanophyceae</taxon>
        <taxon>Oscillatoriophycideae</taxon>
        <taxon>Oscillatoriales</taxon>
        <taxon>Oscillatoriaceae</taxon>
        <taxon>Phormidium</taxon>
        <taxon>Phormidium yuhuli</taxon>
    </lineage>
</organism>
<evidence type="ECO:0000256" key="11">
    <source>
        <dbReference type="ARBA" id="ARBA00023136"/>
    </source>
</evidence>
<dbReference type="EMBL" id="CP098611">
    <property type="protein sequence ID" value="USR92103.1"/>
    <property type="molecule type" value="Genomic_DNA"/>
</dbReference>
<dbReference type="Gene3D" id="1.10.3470.10">
    <property type="entry name" value="ABC transporter involved in vitamin B12 uptake, BtuC"/>
    <property type="match status" value="1"/>
</dbReference>
<comment type="similarity">
    <text evidence="3 13">Belongs to the ABC-3 integral membrane protein family.</text>
</comment>
<evidence type="ECO:0000256" key="6">
    <source>
        <dbReference type="ARBA" id="ARBA00022692"/>
    </source>
</evidence>
<dbReference type="PANTHER" id="PTHR30477">
    <property type="entry name" value="ABC-TRANSPORTER METAL-BINDING PROTEIN"/>
    <property type="match status" value="1"/>
</dbReference>
<keyword evidence="10" id="KW-0406">Ion transport</keyword>
<dbReference type="SUPFAM" id="SSF81345">
    <property type="entry name" value="ABC transporter involved in vitamin B12 uptake, BtuC"/>
    <property type="match status" value="1"/>
</dbReference>
<keyword evidence="8" id="KW-0864">Zinc transport</keyword>
<dbReference type="PANTHER" id="PTHR30477:SF23">
    <property type="entry name" value="HIGH-AFFINITY ZINC UPTAKE SYSTEM MEMBRANE PROTEIN ZNUB"/>
    <property type="match status" value="1"/>
</dbReference>